<dbReference type="CDD" id="cd01948">
    <property type="entry name" value="EAL"/>
    <property type="match status" value="1"/>
</dbReference>
<dbReference type="InterPro" id="IPR043128">
    <property type="entry name" value="Rev_trsase/Diguanyl_cyclase"/>
</dbReference>
<name>A0ABP9I113_9ACTN</name>
<protein>
    <recommendedName>
        <fullName evidence="6">Diguanylate cyclase (GGDEF)-like protein</fullName>
    </recommendedName>
</protein>
<proteinExistence type="predicted"/>
<dbReference type="SMART" id="SM00267">
    <property type="entry name" value="GGDEF"/>
    <property type="match status" value="1"/>
</dbReference>
<keyword evidence="5" id="KW-1185">Reference proteome</keyword>
<dbReference type="InterPro" id="IPR029787">
    <property type="entry name" value="Nucleotide_cyclase"/>
</dbReference>
<dbReference type="RefSeq" id="WP_345712894.1">
    <property type="nucleotide sequence ID" value="NZ_BAABIL010000387.1"/>
</dbReference>
<feature type="domain" description="GGDEF" evidence="3">
    <location>
        <begin position="231"/>
        <end position="372"/>
    </location>
</feature>
<evidence type="ECO:0000313" key="4">
    <source>
        <dbReference type="EMBL" id="GAA4984777.1"/>
    </source>
</evidence>
<dbReference type="InterPro" id="IPR001633">
    <property type="entry name" value="EAL_dom"/>
</dbReference>
<dbReference type="PROSITE" id="PS50887">
    <property type="entry name" value="GGDEF"/>
    <property type="match status" value="1"/>
</dbReference>
<dbReference type="NCBIfam" id="TIGR00254">
    <property type="entry name" value="GGDEF"/>
    <property type="match status" value="1"/>
</dbReference>
<dbReference type="SMART" id="SM00052">
    <property type="entry name" value="EAL"/>
    <property type="match status" value="1"/>
</dbReference>
<dbReference type="SUPFAM" id="SSF55781">
    <property type="entry name" value="GAF domain-like"/>
    <property type="match status" value="1"/>
</dbReference>
<dbReference type="InterPro" id="IPR035919">
    <property type="entry name" value="EAL_sf"/>
</dbReference>
<dbReference type="Pfam" id="PF00563">
    <property type="entry name" value="EAL"/>
    <property type="match status" value="1"/>
</dbReference>
<dbReference type="Gene3D" id="3.20.20.450">
    <property type="entry name" value="EAL domain"/>
    <property type="match status" value="1"/>
</dbReference>
<evidence type="ECO:0000256" key="1">
    <source>
        <dbReference type="SAM" id="MobiDB-lite"/>
    </source>
</evidence>
<evidence type="ECO:0000259" key="2">
    <source>
        <dbReference type="PROSITE" id="PS50883"/>
    </source>
</evidence>
<dbReference type="SMART" id="SM00065">
    <property type="entry name" value="GAF"/>
    <property type="match status" value="1"/>
</dbReference>
<dbReference type="EMBL" id="BAABIL010000387">
    <property type="protein sequence ID" value="GAA4984777.1"/>
    <property type="molecule type" value="Genomic_DNA"/>
</dbReference>
<dbReference type="SUPFAM" id="SSF55073">
    <property type="entry name" value="Nucleotide cyclase"/>
    <property type="match status" value="1"/>
</dbReference>
<feature type="region of interest" description="Disordered" evidence="1">
    <location>
        <begin position="1"/>
        <end position="20"/>
    </location>
</feature>
<dbReference type="Gene3D" id="3.30.70.270">
    <property type="match status" value="1"/>
</dbReference>
<dbReference type="Gene3D" id="3.30.450.40">
    <property type="match status" value="1"/>
</dbReference>
<feature type="domain" description="EAL" evidence="2">
    <location>
        <begin position="380"/>
        <end position="631"/>
    </location>
</feature>
<evidence type="ECO:0008006" key="6">
    <source>
        <dbReference type="Google" id="ProtNLM"/>
    </source>
</evidence>
<dbReference type="InterPro" id="IPR029016">
    <property type="entry name" value="GAF-like_dom_sf"/>
</dbReference>
<dbReference type="InterPro" id="IPR052155">
    <property type="entry name" value="Biofilm_reg_signaling"/>
</dbReference>
<sequence>MIHESPPPGTWDHRSAAAPPAPDATALVSATAELAAAAAAQIGPEELLARLVGVAAGHLAVDDVGVMVVDAGAVRFVHADVGVVDHVERLQQTLQEGPCRDATLFSVEVVVDDLADPVQTAWPEYVAQVLAAGFRSVVAVPLVSRGRVWGSLDLYRRAVGTWQQHELEWVRLLAHVAVSYLVMAADREEARRAQRELAHRSTHDALTGLPNRALLLDRLEHALQTARRHRRVVAVLFIDLDRFKAVNDTFGHAAGDTVLTTAAARMAATLREGDTLARLAGDEFVLVCEDLPQAAAGELREHVAAVATRLRRALAEPVRLVGADVVVAASIGVALSDEHPDADELLADADAAMYRAKQSGAAGRGDLAVAGPHDRAHRSVRQLERQLGRALPLGQLRVHYQPILEPGGAVYAVEALLRWQHPEHGLLPAAEFVDLAAGSGLVVGIGRWVLTEACAQMARWQGELGPRAPQVVYVNVSARELADPALTGTITTALRRYGLPPERLGLELLESSFLDADVLPSLHEQQRRGHPLSIDDFGTGYSSLSRLVELPVRMAKVDRGFVAGVDSDPRRRALVDAVVTVARSLDLRVVAEGVETPAQADRVTEAGCHYLQGFHCGRPQPAEDLTAAWAA</sequence>
<organism evidence="4 5">
    <name type="scientific">Kineococcus glutinatus</name>
    <dbReference type="NCBI Taxonomy" id="1070872"/>
    <lineage>
        <taxon>Bacteria</taxon>
        <taxon>Bacillati</taxon>
        <taxon>Actinomycetota</taxon>
        <taxon>Actinomycetes</taxon>
        <taxon>Kineosporiales</taxon>
        <taxon>Kineosporiaceae</taxon>
        <taxon>Kineococcus</taxon>
    </lineage>
</organism>
<dbReference type="PROSITE" id="PS50883">
    <property type="entry name" value="EAL"/>
    <property type="match status" value="1"/>
</dbReference>
<dbReference type="PANTHER" id="PTHR44757">
    <property type="entry name" value="DIGUANYLATE CYCLASE DGCP"/>
    <property type="match status" value="1"/>
</dbReference>
<dbReference type="CDD" id="cd01949">
    <property type="entry name" value="GGDEF"/>
    <property type="match status" value="1"/>
</dbReference>
<dbReference type="SUPFAM" id="SSF141868">
    <property type="entry name" value="EAL domain-like"/>
    <property type="match status" value="1"/>
</dbReference>
<dbReference type="PANTHER" id="PTHR44757:SF2">
    <property type="entry name" value="BIOFILM ARCHITECTURE MAINTENANCE PROTEIN MBAA"/>
    <property type="match status" value="1"/>
</dbReference>
<comment type="caution">
    <text evidence="4">The sequence shown here is derived from an EMBL/GenBank/DDBJ whole genome shotgun (WGS) entry which is preliminary data.</text>
</comment>
<dbReference type="InterPro" id="IPR003018">
    <property type="entry name" value="GAF"/>
</dbReference>
<dbReference type="InterPro" id="IPR000160">
    <property type="entry name" value="GGDEF_dom"/>
</dbReference>
<evidence type="ECO:0000259" key="3">
    <source>
        <dbReference type="PROSITE" id="PS50887"/>
    </source>
</evidence>
<accession>A0ABP9I113</accession>
<gene>
    <name evidence="4" type="ORF">GCM10023225_24710</name>
</gene>
<dbReference type="Pfam" id="PF01590">
    <property type="entry name" value="GAF"/>
    <property type="match status" value="1"/>
</dbReference>
<dbReference type="Proteomes" id="UP001501195">
    <property type="component" value="Unassembled WGS sequence"/>
</dbReference>
<evidence type="ECO:0000313" key="5">
    <source>
        <dbReference type="Proteomes" id="UP001501195"/>
    </source>
</evidence>
<reference evidence="5" key="1">
    <citation type="journal article" date="2019" name="Int. J. Syst. Evol. Microbiol.">
        <title>The Global Catalogue of Microorganisms (GCM) 10K type strain sequencing project: providing services to taxonomists for standard genome sequencing and annotation.</title>
        <authorList>
            <consortium name="The Broad Institute Genomics Platform"/>
            <consortium name="The Broad Institute Genome Sequencing Center for Infectious Disease"/>
            <person name="Wu L."/>
            <person name="Ma J."/>
        </authorList>
    </citation>
    <scope>NUCLEOTIDE SEQUENCE [LARGE SCALE GENOMIC DNA]</scope>
    <source>
        <strain evidence="5">JCM 18126</strain>
    </source>
</reference>
<dbReference type="Pfam" id="PF00990">
    <property type="entry name" value="GGDEF"/>
    <property type="match status" value="1"/>
</dbReference>